<reference evidence="3" key="3">
    <citation type="journal article" date="2005" name="Nature">
        <title>The map-based sequence of the rice genome.</title>
        <authorList>
            <consortium name="International rice genome sequencing project (IRGSP)"/>
            <person name="Matsumoto T."/>
            <person name="Wu J."/>
            <person name="Kanamori H."/>
            <person name="Katayose Y."/>
            <person name="Fujisawa M."/>
            <person name="Namiki N."/>
            <person name="Mizuno H."/>
            <person name="Yamamoto K."/>
            <person name="Antonio B.A."/>
            <person name="Baba T."/>
            <person name="Sakata K."/>
            <person name="Nagamura Y."/>
            <person name="Aoki H."/>
            <person name="Arikawa K."/>
            <person name="Arita K."/>
            <person name="Bito T."/>
            <person name="Chiden Y."/>
            <person name="Fujitsuka N."/>
            <person name="Fukunaka R."/>
            <person name="Hamada M."/>
            <person name="Harada C."/>
            <person name="Hayashi A."/>
            <person name="Hijishita S."/>
            <person name="Honda M."/>
            <person name="Hosokawa S."/>
            <person name="Ichikawa Y."/>
            <person name="Idonuma A."/>
            <person name="Iijima M."/>
            <person name="Ikeda M."/>
            <person name="Ikeno M."/>
            <person name="Ito K."/>
            <person name="Ito S."/>
            <person name="Ito T."/>
            <person name="Ito Y."/>
            <person name="Ito Y."/>
            <person name="Iwabuchi A."/>
            <person name="Kamiya K."/>
            <person name="Karasawa W."/>
            <person name="Kurita K."/>
            <person name="Katagiri S."/>
            <person name="Kikuta A."/>
            <person name="Kobayashi H."/>
            <person name="Kobayashi N."/>
            <person name="Machita K."/>
            <person name="Maehara T."/>
            <person name="Masukawa M."/>
            <person name="Mizubayashi T."/>
            <person name="Mukai Y."/>
            <person name="Nagasaki H."/>
            <person name="Nagata Y."/>
            <person name="Naito S."/>
            <person name="Nakashima M."/>
            <person name="Nakama Y."/>
            <person name="Nakamichi Y."/>
            <person name="Nakamura M."/>
            <person name="Meguro A."/>
            <person name="Negishi M."/>
            <person name="Ohta I."/>
            <person name="Ohta T."/>
            <person name="Okamoto M."/>
            <person name="Ono N."/>
            <person name="Saji S."/>
            <person name="Sakaguchi M."/>
            <person name="Sakai K."/>
            <person name="Shibata M."/>
            <person name="Shimokawa T."/>
            <person name="Song J."/>
            <person name="Takazaki Y."/>
            <person name="Terasawa K."/>
            <person name="Tsugane M."/>
            <person name="Tsuji K."/>
            <person name="Ueda S."/>
            <person name="Waki K."/>
            <person name="Yamagata H."/>
            <person name="Yamamoto M."/>
            <person name="Yamamoto S."/>
            <person name="Yamane H."/>
            <person name="Yoshiki S."/>
            <person name="Yoshihara R."/>
            <person name="Yukawa K."/>
            <person name="Zhong H."/>
            <person name="Yano M."/>
            <person name="Yuan Q."/>
            <person name="Ouyang S."/>
            <person name="Liu J."/>
            <person name="Jones K.M."/>
            <person name="Gansberger K."/>
            <person name="Moffat K."/>
            <person name="Hill J."/>
            <person name="Bera J."/>
            <person name="Fadrosh D."/>
            <person name="Jin S."/>
            <person name="Johri S."/>
            <person name="Kim M."/>
            <person name="Overton L."/>
            <person name="Reardon M."/>
            <person name="Tsitrin T."/>
            <person name="Vuong H."/>
            <person name="Weaver B."/>
            <person name="Ciecko A."/>
            <person name="Tallon L."/>
            <person name="Jackson J."/>
            <person name="Pai G."/>
            <person name="Aken S.V."/>
            <person name="Utterback T."/>
            <person name="Reidmuller S."/>
            <person name="Feldblyum T."/>
            <person name="Hsiao J."/>
            <person name="Zismann V."/>
            <person name="Iobst S."/>
            <person name="de Vazeille A.R."/>
            <person name="Buell C.R."/>
            <person name="Ying K."/>
            <person name="Li Y."/>
            <person name="Lu T."/>
            <person name="Huang Y."/>
            <person name="Zhao Q."/>
            <person name="Feng Q."/>
            <person name="Zhang L."/>
            <person name="Zhu J."/>
            <person name="Weng Q."/>
            <person name="Mu J."/>
            <person name="Lu Y."/>
            <person name="Fan D."/>
            <person name="Liu Y."/>
            <person name="Guan J."/>
            <person name="Zhang Y."/>
            <person name="Yu S."/>
            <person name="Liu X."/>
            <person name="Zhang Y."/>
            <person name="Hong G."/>
            <person name="Han B."/>
            <person name="Choisne N."/>
            <person name="Demange N."/>
            <person name="Orjeda G."/>
            <person name="Samain S."/>
            <person name="Cattolico L."/>
            <person name="Pelletier E."/>
            <person name="Couloux A."/>
            <person name="Segurens B."/>
            <person name="Wincker P."/>
            <person name="D'Hont A."/>
            <person name="Scarpelli C."/>
            <person name="Weissenbach J."/>
            <person name="Salanoubat M."/>
            <person name="Quetier F."/>
            <person name="Yu Y."/>
            <person name="Kim H.R."/>
            <person name="Rambo T."/>
            <person name="Currie J."/>
            <person name="Collura K."/>
            <person name="Luo M."/>
            <person name="Yang T."/>
            <person name="Ammiraju J.S.S."/>
            <person name="Engler F."/>
            <person name="Soderlund C."/>
            <person name="Wing R.A."/>
            <person name="Palmer L.E."/>
            <person name="de la Bastide M."/>
            <person name="Spiegel L."/>
            <person name="Nascimento L."/>
            <person name="Zutavern T."/>
            <person name="O'Shaughnessy A."/>
            <person name="Dike S."/>
            <person name="Dedhia N."/>
            <person name="Preston R."/>
            <person name="Balija V."/>
            <person name="McCombie W.R."/>
            <person name="Chow T."/>
            <person name="Chen H."/>
            <person name="Chung M."/>
            <person name="Chen C."/>
            <person name="Shaw J."/>
            <person name="Wu H."/>
            <person name="Hsiao K."/>
            <person name="Chao Y."/>
            <person name="Chu M."/>
            <person name="Cheng C."/>
            <person name="Hour A."/>
            <person name="Lee P."/>
            <person name="Lin S."/>
            <person name="Lin Y."/>
            <person name="Liou J."/>
            <person name="Liu S."/>
            <person name="Hsing Y."/>
            <person name="Raghuvanshi S."/>
            <person name="Mohanty A."/>
            <person name="Bharti A.K."/>
            <person name="Gaur A."/>
            <person name="Gupta V."/>
            <person name="Kumar D."/>
            <person name="Ravi V."/>
            <person name="Vij S."/>
            <person name="Kapur A."/>
            <person name="Khurana P."/>
            <person name="Khurana P."/>
            <person name="Khurana J.P."/>
            <person name="Tyagi A.K."/>
            <person name="Gaikwad K."/>
            <person name="Singh A."/>
            <person name="Dalal V."/>
            <person name="Srivastava S."/>
            <person name="Dixit A."/>
            <person name="Pal A.K."/>
            <person name="Ghazi I.A."/>
            <person name="Yadav M."/>
            <person name="Pandit A."/>
            <person name="Bhargava A."/>
            <person name="Sureshbabu K."/>
            <person name="Batra K."/>
            <person name="Sharma T.R."/>
            <person name="Mohapatra T."/>
            <person name="Singh N.K."/>
            <person name="Messing J."/>
            <person name="Nelson A.B."/>
            <person name="Fuks G."/>
            <person name="Kavchok S."/>
            <person name="Keizer G."/>
            <person name="Linton E."/>
            <person name="Llaca V."/>
            <person name="Song R."/>
            <person name="Tanyolac B."/>
            <person name="Young S."/>
            <person name="Ho-Il K."/>
            <person name="Hahn J.H."/>
            <person name="Sangsakoo G."/>
            <person name="Vanavichit A."/>
            <person name="de Mattos Luiz.A.T."/>
            <person name="Zimmer P.D."/>
            <person name="Malone G."/>
            <person name="Dellagostin O."/>
            <person name="de Oliveira A.C."/>
            <person name="Bevan M."/>
            <person name="Bancroft I."/>
            <person name="Minx P."/>
            <person name="Cordum H."/>
            <person name="Wilson R."/>
            <person name="Cheng Z."/>
            <person name="Jin W."/>
            <person name="Jiang J."/>
            <person name="Leong S.A."/>
            <person name="Iwama H."/>
            <person name="Gojobori T."/>
            <person name="Itoh T."/>
            <person name="Niimura Y."/>
            <person name="Fujii Y."/>
            <person name="Habara T."/>
            <person name="Sakai H."/>
            <person name="Sato Y."/>
            <person name="Wilson G."/>
            <person name="Kumar K."/>
            <person name="McCouch S."/>
            <person name="Juretic N."/>
            <person name="Hoen D."/>
            <person name="Wright S."/>
            <person name="Bruskiewich R."/>
            <person name="Bureau T."/>
            <person name="Miyao A."/>
            <person name="Hirochika H."/>
            <person name="Nishikawa T."/>
            <person name="Kadowaki K."/>
            <person name="Sugiura M."/>
            <person name="Burr B."/>
            <person name="Sasaki T."/>
        </authorList>
    </citation>
    <scope>NUCLEOTIDE SEQUENCE [LARGE SCALE GENOMIC DNA]</scope>
    <source>
        <strain evidence="3">cv. Nipponbare</strain>
    </source>
</reference>
<proteinExistence type="predicted"/>
<accession>Q6H5W8</accession>
<reference evidence="2" key="2">
    <citation type="submission" date="2002-07" db="EMBL/GenBank/DDBJ databases">
        <title>Oryza sativa nipponbare(GA3) genomic DNA, chromosome 2, BAC clone:OSJNBa0014E22.</title>
        <authorList>
            <person name="Sasaki T."/>
            <person name="Matsumoto T."/>
            <person name="Katayose Y."/>
        </authorList>
    </citation>
    <scope>NUCLEOTIDE SEQUENCE</scope>
</reference>
<dbReference type="Proteomes" id="UP000000763">
    <property type="component" value="Chromosome 2"/>
</dbReference>
<reference evidence="3" key="4">
    <citation type="journal article" date="2008" name="Nucleic Acids Res.">
        <title>The rice annotation project database (RAP-DB): 2008 update.</title>
        <authorList>
            <consortium name="The rice annotation project (RAP)"/>
        </authorList>
    </citation>
    <scope>GENOME REANNOTATION</scope>
    <source>
        <strain evidence="3">cv. Nipponbare</strain>
    </source>
</reference>
<reference evidence="1" key="1">
    <citation type="submission" date="2001-08" db="EMBL/GenBank/DDBJ databases">
        <title>Oryza sativa nipponbare(GA3) genomic DNA, chromosome 2, BAC clone:OJ1581_H09.</title>
        <authorList>
            <person name="Sasaki T."/>
            <person name="Matsumoto T."/>
            <person name="Yamamoto K."/>
        </authorList>
    </citation>
    <scope>NUCLEOTIDE SEQUENCE</scope>
</reference>
<dbReference type="EMBL" id="AP005513">
    <property type="protein sequence ID" value="BAD25881.1"/>
    <property type="molecule type" value="Genomic_DNA"/>
</dbReference>
<name>Q6H5W8_ORYSJ</name>
<gene>
    <name evidence="1" type="ORF">OJ1581_H09.20</name>
    <name evidence="2" type="ORF">OSJNBa0014E22.14</name>
</gene>
<evidence type="ECO:0000313" key="1">
    <source>
        <dbReference type="EMBL" id="BAD25083.1"/>
    </source>
</evidence>
<dbReference type="EMBL" id="AP004067">
    <property type="protein sequence ID" value="BAD25083.1"/>
    <property type="molecule type" value="Genomic_DNA"/>
</dbReference>
<evidence type="ECO:0000313" key="2">
    <source>
        <dbReference type="EMBL" id="BAD25881.1"/>
    </source>
</evidence>
<evidence type="ECO:0000313" key="3">
    <source>
        <dbReference type="Proteomes" id="UP000000763"/>
    </source>
</evidence>
<protein>
    <submittedName>
        <fullName evidence="2">Uncharacterized protein</fullName>
    </submittedName>
</protein>
<dbReference type="AlphaFoldDB" id="Q6H5W8"/>
<organism evidence="2 3">
    <name type="scientific">Oryza sativa subsp. japonica</name>
    <name type="common">Rice</name>
    <dbReference type="NCBI Taxonomy" id="39947"/>
    <lineage>
        <taxon>Eukaryota</taxon>
        <taxon>Viridiplantae</taxon>
        <taxon>Streptophyta</taxon>
        <taxon>Embryophyta</taxon>
        <taxon>Tracheophyta</taxon>
        <taxon>Spermatophyta</taxon>
        <taxon>Magnoliopsida</taxon>
        <taxon>Liliopsida</taxon>
        <taxon>Poales</taxon>
        <taxon>Poaceae</taxon>
        <taxon>BOP clade</taxon>
        <taxon>Oryzoideae</taxon>
        <taxon>Oryzeae</taxon>
        <taxon>Oryzinae</taxon>
        <taxon>Oryza</taxon>
        <taxon>Oryza sativa</taxon>
    </lineage>
</organism>
<sequence>MLSLSLPLSVSWSLFDLSLQEARRRSIGRRMAGRREATCGGGGAAARGGGLQAAACGPCGGGVRRGCARWRPAGCRRTGRAAAAAACGLVVAAANGGWRRAGLWWRRRAGVWWRRTACGGGLRSCGSGRSVVFFLFSFFFLSQFSNLKSQTYSFTALVHHITQLDLV</sequence>